<dbReference type="Proteomes" id="UP000623608">
    <property type="component" value="Unassembled WGS sequence"/>
</dbReference>
<dbReference type="InterPro" id="IPR004175">
    <property type="entry name" value="RNA_CPDase"/>
</dbReference>
<organism evidence="2 3">
    <name type="scientific">Paractinoplanes tereljensis</name>
    <dbReference type="NCBI Taxonomy" id="571912"/>
    <lineage>
        <taxon>Bacteria</taxon>
        <taxon>Bacillati</taxon>
        <taxon>Actinomycetota</taxon>
        <taxon>Actinomycetes</taxon>
        <taxon>Micromonosporales</taxon>
        <taxon>Micromonosporaceae</taxon>
        <taxon>Paractinoplanes</taxon>
    </lineage>
</organism>
<dbReference type="Pfam" id="PF13563">
    <property type="entry name" value="2_5_RNA_ligase2"/>
    <property type="match status" value="1"/>
</dbReference>
<dbReference type="AlphaFoldDB" id="A0A919NJE5"/>
<gene>
    <name evidence="2" type="ORF">Ate02nite_25250</name>
</gene>
<accession>A0A919NJE5</accession>
<dbReference type="GO" id="GO:0008664">
    <property type="term" value="F:RNA 2',3'-cyclic 3'-phosphodiesterase activity"/>
    <property type="evidence" value="ECO:0007669"/>
    <property type="project" value="InterPro"/>
</dbReference>
<keyword evidence="3" id="KW-1185">Reference proteome</keyword>
<name>A0A919NJE5_9ACTN</name>
<dbReference type="Gene3D" id="3.90.1140.10">
    <property type="entry name" value="Cyclic phosphodiesterase"/>
    <property type="match status" value="1"/>
</dbReference>
<evidence type="ECO:0000313" key="3">
    <source>
        <dbReference type="Proteomes" id="UP000623608"/>
    </source>
</evidence>
<evidence type="ECO:0000313" key="2">
    <source>
        <dbReference type="EMBL" id="GIF19795.1"/>
    </source>
</evidence>
<evidence type="ECO:0000256" key="1">
    <source>
        <dbReference type="ARBA" id="ARBA00022801"/>
    </source>
</evidence>
<dbReference type="NCBIfam" id="TIGR02258">
    <property type="entry name" value="2_5_ligase"/>
    <property type="match status" value="1"/>
</dbReference>
<sequence>MFLGSAPTTPVATVLDGLTALPPRFTLRLAGAGQFGNVAWAQVGGDLKALSELRNQVREALTAAGFPSDDRPYQPHLTVSYRADPQVRTALTNYTGADWPVTEFALMESHNNEYKPLQSWPLPT</sequence>
<dbReference type="EMBL" id="BOMY01000016">
    <property type="protein sequence ID" value="GIF19795.1"/>
    <property type="molecule type" value="Genomic_DNA"/>
</dbReference>
<reference evidence="2" key="1">
    <citation type="submission" date="2021-01" db="EMBL/GenBank/DDBJ databases">
        <title>Whole genome shotgun sequence of Actinoplanes tereljensis NBRC 105297.</title>
        <authorList>
            <person name="Komaki H."/>
            <person name="Tamura T."/>
        </authorList>
    </citation>
    <scope>NUCLEOTIDE SEQUENCE</scope>
    <source>
        <strain evidence="2">NBRC 105297</strain>
    </source>
</reference>
<dbReference type="InterPro" id="IPR009097">
    <property type="entry name" value="Cyclic_Pdiesterase"/>
</dbReference>
<protein>
    <recommendedName>
        <fullName evidence="4">2'-5' RNA ligase</fullName>
    </recommendedName>
</protein>
<dbReference type="PANTHER" id="PTHR35561">
    <property type="entry name" value="RNA 2',3'-CYCLIC PHOSPHODIESTERASE"/>
    <property type="match status" value="1"/>
</dbReference>
<dbReference type="GO" id="GO:0004113">
    <property type="term" value="F:2',3'-cyclic-nucleotide 3'-phosphodiesterase activity"/>
    <property type="evidence" value="ECO:0007669"/>
    <property type="project" value="InterPro"/>
</dbReference>
<keyword evidence="1" id="KW-0378">Hydrolase</keyword>
<dbReference type="PANTHER" id="PTHR35561:SF1">
    <property type="entry name" value="RNA 2',3'-CYCLIC PHOSPHODIESTERASE"/>
    <property type="match status" value="1"/>
</dbReference>
<dbReference type="SUPFAM" id="SSF55144">
    <property type="entry name" value="LigT-like"/>
    <property type="match status" value="1"/>
</dbReference>
<evidence type="ECO:0008006" key="4">
    <source>
        <dbReference type="Google" id="ProtNLM"/>
    </source>
</evidence>
<proteinExistence type="predicted"/>
<comment type="caution">
    <text evidence="2">The sequence shown here is derived from an EMBL/GenBank/DDBJ whole genome shotgun (WGS) entry which is preliminary data.</text>
</comment>